<reference evidence="2" key="1">
    <citation type="submission" date="2015-10" db="EMBL/GenBank/DDBJ databases">
        <title>Draft Genome Sequences of 11 Lactococcus lactis subspecies cremoris strains.</title>
        <authorList>
            <person name="Wels M."/>
            <person name="Backus L."/>
            <person name="Boekhorst J."/>
            <person name="Dijkstra A."/>
            <person name="Beerthuizen M."/>
            <person name="Kelly W."/>
            <person name="Siezen R."/>
            <person name="Bachmann H."/>
            <person name="Van Hijum S."/>
        </authorList>
    </citation>
    <scope>NUCLEOTIDE SEQUENCE [LARGE SCALE GENOMIC DNA]</scope>
    <source>
        <strain evidence="2">N42</strain>
    </source>
</reference>
<evidence type="ECO:0000313" key="1">
    <source>
        <dbReference type="EMBL" id="KSU27223.1"/>
    </source>
</evidence>
<sequence length="171" mass="20568">MDLNISGLVAALLAFYGVHSFNQYKKRNNQDDQTEWVPRLIKVATETTAQSLSEKDFYQILNTLRPFVNNCNENYVKFESFTNHSIRYCKECLEQQTHDNKSIQAKKLRLIANVLLKYHWEIHELNNSSFFMISRSVSWKNTFKPIWIRKREHKEKIEELFQNFFNEFKSY</sequence>
<dbReference type="PATRIC" id="fig|1360.116.peg.1945"/>
<dbReference type="EMBL" id="LKLW01000076">
    <property type="protein sequence ID" value="KSU27223.1"/>
    <property type="molecule type" value="Genomic_DNA"/>
</dbReference>
<organism evidence="1 2">
    <name type="scientific">Lactococcus lactis subsp. lactis</name>
    <name type="common">Streptococcus lactis</name>
    <dbReference type="NCBI Taxonomy" id="1360"/>
    <lineage>
        <taxon>Bacteria</taxon>
        <taxon>Bacillati</taxon>
        <taxon>Bacillota</taxon>
        <taxon>Bacilli</taxon>
        <taxon>Lactobacillales</taxon>
        <taxon>Streptococcaceae</taxon>
        <taxon>Lactococcus</taxon>
    </lineage>
</organism>
<gene>
    <name evidence="1" type="ORF">N42_1262</name>
</gene>
<name>A0A0V8EMY2_LACLL</name>
<dbReference type="RefSeq" id="WP_058212840.1">
    <property type="nucleotide sequence ID" value="NZ_CP087699.1"/>
</dbReference>
<dbReference type="AlphaFoldDB" id="A0A0V8EMY2"/>
<accession>A0A0V8EMY2</accession>
<protein>
    <submittedName>
        <fullName evidence="1">Uncharacterized protein</fullName>
    </submittedName>
</protein>
<comment type="caution">
    <text evidence="1">The sequence shown here is derived from an EMBL/GenBank/DDBJ whole genome shotgun (WGS) entry which is preliminary data.</text>
</comment>
<dbReference type="Proteomes" id="UP000052991">
    <property type="component" value="Unassembled WGS sequence"/>
</dbReference>
<evidence type="ECO:0000313" key="2">
    <source>
        <dbReference type="Proteomes" id="UP000052991"/>
    </source>
</evidence>
<proteinExistence type="predicted"/>